<organism evidence="1 2">
    <name type="scientific">Gossypium klotzschianum</name>
    <dbReference type="NCBI Taxonomy" id="34286"/>
    <lineage>
        <taxon>Eukaryota</taxon>
        <taxon>Viridiplantae</taxon>
        <taxon>Streptophyta</taxon>
        <taxon>Embryophyta</taxon>
        <taxon>Tracheophyta</taxon>
        <taxon>Spermatophyta</taxon>
        <taxon>Magnoliopsida</taxon>
        <taxon>eudicotyledons</taxon>
        <taxon>Gunneridae</taxon>
        <taxon>Pentapetalae</taxon>
        <taxon>rosids</taxon>
        <taxon>malvids</taxon>
        <taxon>Malvales</taxon>
        <taxon>Malvaceae</taxon>
        <taxon>Malvoideae</taxon>
        <taxon>Gossypium</taxon>
    </lineage>
</organism>
<accession>A0A7J8TLL7</accession>
<dbReference type="AlphaFoldDB" id="A0A7J8TLL7"/>
<evidence type="ECO:0000313" key="2">
    <source>
        <dbReference type="Proteomes" id="UP000593573"/>
    </source>
</evidence>
<reference evidence="1 2" key="1">
    <citation type="journal article" date="2019" name="Genome Biol. Evol.">
        <title>Insights into the evolution of the New World diploid cottons (Gossypium, subgenus Houzingenia) based on genome sequencing.</title>
        <authorList>
            <person name="Grover C.E."/>
            <person name="Arick M.A. 2nd"/>
            <person name="Thrash A."/>
            <person name="Conover J.L."/>
            <person name="Sanders W.S."/>
            <person name="Peterson D.G."/>
            <person name="Frelichowski J.E."/>
            <person name="Scheffler J.A."/>
            <person name="Scheffler B.E."/>
            <person name="Wendel J.F."/>
        </authorList>
    </citation>
    <scope>NUCLEOTIDE SEQUENCE [LARGE SCALE GENOMIC DNA]</scope>
    <source>
        <strain evidence="1">57</strain>
        <tissue evidence="1">Leaf</tissue>
    </source>
</reference>
<dbReference type="Proteomes" id="UP000593573">
    <property type="component" value="Unassembled WGS sequence"/>
</dbReference>
<keyword evidence="2" id="KW-1185">Reference proteome</keyword>
<protein>
    <submittedName>
        <fullName evidence="1">Uncharacterized protein</fullName>
    </submittedName>
</protein>
<dbReference type="EMBL" id="JABFAB010000001">
    <property type="protein sequence ID" value="MBA0639077.1"/>
    <property type="molecule type" value="Genomic_DNA"/>
</dbReference>
<evidence type="ECO:0000313" key="1">
    <source>
        <dbReference type="EMBL" id="MBA0639077.1"/>
    </source>
</evidence>
<comment type="caution">
    <text evidence="1">The sequence shown here is derived from an EMBL/GenBank/DDBJ whole genome shotgun (WGS) entry which is preliminary data.</text>
</comment>
<proteinExistence type="predicted"/>
<gene>
    <name evidence="1" type="ORF">Goklo_022132</name>
</gene>
<sequence>MTSTAILSTLMTGFLLKY</sequence>
<name>A0A7J8TLL7_9ROSI</name>